<keyword evidence="2" id="KW-1185">Reference proteome</keyword>
<gene>
    <name evidence="1" type="ORF">SAMN05446037_1002246</name>
</gene>
<name>A0A239ASR6_9FIRM</name>
<evidence type="ECO:0000313" key="2">
    <source>
        <dbReference type="Proteomes" id="UP000198304"/>
    </source>
</evidence>
<dbReference type="OrthoDB" id="1956684at2"/>
<dbReference type="EMBL" id="FZOJ01000002">
    <property type="protein sequence ID" value="SNR98746.1"/>
    <property type="molecule type" value="Genomic_DNA"/>
</dbReference>
<dbReference type="AlphaFoldDB" id="A0A239ASR6"/>
<reference evidence="2" key="1">
    <citation type="submission" date="2017-06" db="EMBL/GenBank/DDBJ databases">
        <authorList>
            <person name="Varghese N."/>
            <person name="Submissions S."/>
        </authorList>
    </citation>
    <scope>NUCLEOTIDE SEQUENCE [LARGE SCALE GENOMIC DNA]</scope>
    <source>
        <strain evidence="2">SCA</strain>
    </source>
</reference>
<accession>A0A239ASR6</accession>
<sequence length="70" mass="8366">MQEKRDIVSFIEELDKTDGFFNNINEINKYNMGAIIELIQYNNMKEFGNPIYTRDEIRRGIKKYLTKVSN</sequence>
<evidence type="ECO:0000313" key="1">
    <source>
        <dbReference type="EMBL" id="SNR98746.1"/>
    </source>
</evidence>
<dbReference type="Proteomes" id="UP000198304">
    <property type="component" value="Unassembled WGS sequence"/>
</dbReference>
<protein>
    <submittedName>
        <fullName evidence="1">Uncharacterized protein</fullName>
    </submittedName>
</protein>
<organism evidence="1 2">
    <name type="scientific">Anaerovirgula multivorans</name>
    <dbReference type="NCBI Taxonomy" id="312168"/>
    <lineage>
        <taxon>Bacteria</taxon>
        <taxon>Bacillati</taxon>
        <taxon>Bacillota</taxon>
        <taxon>Clostridia</taxon>
        <taxon>Peptostreptococcales</taxon>
        <taxon>Natronincolaceae</taxon>
        <taxon>Anaerovirgula</taxon>
    </lineage>
</organism>
<proteinExistence type="predicted"/>
<dbReference type="RefSeq" id="WP_089281427.1">
    <property type="nucleotide sequence ID" value="NZ_FZOJ01000002.1"/>
</dbReference>